<proteinExistence type="predicted"/>
<evidence type="ECO:0000313" key="1">
    <source>
        <dbReference type="EMBL" id="MDL0087824.1"/>
    </source>
</evidence>
<sequence>MRDQNLVVCNVCGLKSSEDSNAVFIRAHKNGEEVDICTSCVPSVIHGSGMVVKSNEQIKAEVE</sequence>
<evidence type="ECO:0000313" key="2">
    <source>
        <dbReference type="EMBL" id="MDL0088035.1"/>
    </source>
</evidence>
<organism evidence="2 3">
    <name type="scientific">Campylobacter gastrosuis</name>
    <dbReference type="NCBI Taxonomy" id="2974576"/>
    <lineage>
        <taxon>Bacteria</taxon>
        <taxon>Pseudomonadati</taxon>
        <taxon>Campylobacterota</taxon>
        <taxon>Epsilonproteobacteria</taxon>
        <taxon>Campylobacterales</taxon>
        <taxon>Campylobacteraceae</taxon>
        <taxon>Campylobacter</taxon>
    </lineage>
</organism>
<keyword evidence="3" id="KW-1185">Reference proteome</keyword>
<accession>A0ABT7HM68</accession>
<protein>
    <submittedName>
        <fullName evidence="2">Uncharacterized protein</fullName>
    </submittedName>
</protein>
<dbReference type="EMBL" id="JANURM010000001">
    <property type="protein sequence ID" value="MDL0087824.1"/>
    <property type="molecule type" value="Genomic_DNA"/>
</dbReference>
<dbReference type="EMBL" id="JANURM010000001">
    <property type="protein sequence ID" value="MDL0088035.1"/>
    <property type="molecule type" value="Genomic_DNA"/>
</dbReference>
<evidence type="ECO:0000313" key="3">
    <source>
        <dbReference type="Proteomes" id="UP001173801"/>
    </source>
</evidence>
<gene>
    <name evidence="1" type="ORF">NYG85_00350</name>
    <name evidence="2" type="ORF">NYG85_01425</name>
</gene>
<comment type="caution">
    <text evidence="2">The sequence shown here is derived from an EMBL/GenBank/DDBJ whole genome shotgun (WGS) entry which is preliminary data.</text>
</comment>
<reference evidence="2" key="2">
    <citation type="journal article" date="2023" name="Microorganisms">
        <title>Isolation and Genomic Characteristics of Cat-Borne Campylobacter felis sp. nov. and Sheep-Borne Campylobacter ovis sp. nov.</title>
        <authorList>
            <person name="Wang H."/>
            <person name="Li Y."/>
            <person name="Gu Y."/>
            <person name="Zhou G."/>
            <person name="Chen X."/>
            <person name="Zhang X."/>
            <person name="Shao Z."/>
            <person name="Zhang J."/>
            <person name="Zhang M."/>
        </authorList>
    </citation>
    <scope>NUCLEOTIDE SEQUENCE</scope>
    <source>
        <strain evidence="2">PS10</strain>
    </source>
</reference>
<dbReference type="Proteomes" id="UP001173801">
    <property type="component" value="Unassembled WGS sequence"/>
</dbReference>
<dbReference type="RefSeq" id="WP_284936559.1">
    <property type="nucleotide sequence ID" value="NZ_JANURM010000001.1"/>
</dbReference>
<reference evidence="2" key="1">
    <citation type="submission" date="2022-08" db="EMBL/GenBank/DDBJ databases">
        <authorList>
            <person name="Wang H."/>
        </authorList>
    </citation>
    <scope>NUCLEOTIDE SEQUENCE</scope>
    <source>
        <strain evidence="2">PS10</strain>
    </source>
</reference>
<name>A0ABT7HM68_9BACT</name>